<gene>
    <name evidence="3" type="ORF">P691DRAFT_769048</name>
</gene>
<accession>A0A9P5WWV2</accession>
<dbReference type="Proteomes" id="UP000807342">
    <property type="component" value="Unassembled WGS sequence"/>
</dbReference>
<dbReference type="EMBL" id="MU153586">
    <property type="protein sequence ID" value="KAF9439725.1"/>
    <property type="molecule type" value="Genomic_DNA"/>
</dbReference>
<keyword evidence="2" id="KW-0472">Membrane</keyword>
<evidence type="ECO:0000313" key="3">
    <source>
        <dbReference type="EMBL" id="KAF9439725.1"/>
    </source>
</evidence>
<comment type="caution">
    <text evidence="3">The sequence shown here is derived from an EMBL/GenBank/DDBJ whole genome shotgun (WGS) entry which is preliminary data.</text>
</comment>
<keyword evidence="2" id="KW-0812">Transmembrane</keyword>
<feature type="transmembrane region" description="Helical" evidence="2">
    <location>
        <begin position="18"/>
        <end position="36"/>
    </location>
</feature>
<reference evidence="3" key="1">
    <citation type="submission" date="2020-11" db="EMBL/GenBank/DDBJ databases">
        <authorList>
            <consortium name="DOE Joint Genome Institute"/>
            <person name="Ahrendt S."/>
            <person name="Riley R."/>
            <person name="Andreopoulos W."/>
            <person name="Labutti K."/>
            <person name="Pangilinan J."/>
            <person name="Ruiz-Duenas F.J."/>
            <person name="Barrasa J.M."/>
            <person name="Sanchez-Garcia M."/>
            <person name="Camarero S."/>
            <person name="Miyauchi S."/>
            <person name="Serrano A."/>
            <person name="Linde D."/>
            <person name="Babiker R."/>
            <person name="Drula E."/>
            <person name="Ayuso-Fernandez I."/>
            <person name="Pacheco R."/>
            <person name="Padilla G."/>
            <person name="Ferreira P."/>
            <person name="Barriuso J."/>
            <person name="Kellner H."/>
            <person name="Castanera R."/>
            <person name="Alfaro M."/>
            <person name="Ramirez L."/>
            <person name="Pisabarro A.G."/>
            <person name="Kuo A."/>
            <person name="Tritt A."/>
            <person name="Lipzen A."/>
            <person name="He G."/>
            <person name="Yan M."/>
            <person name="Ng V."/>
            <person name="Cullen D."/>
            <person name="Martin F."/>
            <person name="Rosso M.-N."/>
            <person name="Henrissat B."/>
            <person name="Hibbett D."/>
            <person name="Martinez A.T."/>
            <person name="Grigoriev I.V."/>
        </authorList>
    </citation>
    <scope>NUCLEOTIDE SEQUENCE</scope>
    <source>
        <strain evidence="3">MF-IS2</strain>
    </source>
</reference>
<name>A0A9P5WWV2_9AGAR</name>
<keyword evidence="2" id="KW-1133">Transmembrane helix</keyword>
<feature type="compositionally biased region" description="Basic and acidic residues" evidence="1">
    <location>
        <begin position="41"/>
        <end position="56"/>
    </location>
</feature>
<protein>
    <submittedName>
        <fullName evidence="3">Uncharacterized protein</fullName>
    </submittedName>
</protein>
<evidence type="ECO:0000256" key="2">
    <source>
        <dbReference type="SAM" id="Phobius"/>
    </source>
</evidence>
<proteinExistence type="predicted"/>
<organism evidence="3 4">
    <name type="scientific">Macrolepiota fuliginosa MF-IS2</name>
    <dbReference type="NCBI Taxonomy" id="1400762"/>
    <lineage>
        <taxon>Eukaryota</taxon>
        <taxon>Fungi</taxon>
        <taxon>Dikarya</taxon>
        <taxon>Basidiomycota</taxon>
        <taxon>Agaricomycotina</taxon>
        <taxon>Agaricomycetes</taxon>
        <taxon>Agaricomycetidae</taxon>
        <taxon>Agaricales</taxon>
        <taxon>Agaricineae</taxon>
        <taxon>Agaricaceae</taxon>
        <taxon>Macrolepiota</taxon>
    </lineage>
</organism>
<dbReference type="AlphaFoldDB" id="A0A9P5WWV2"/>
<evidence type="ECO:0000313" key="4">
    <source>
        <dbReference type="Proteomes" id="UP000807342"/>
    </source>
</evidence>
<evidence type="ECO:0000256" key="1">
    <source>
        <dbReference type="SAM" id="MobiDB-lite"/>
    </source>
</evidence>
<sequence length="71" mass="7820">MSAIIPHSQRIQQCDFDYWSSITFLLLLPSLYIWAIPAGDLGDKDKGNKAKEKQGDESCSEAGALSDQLTC</sequence>
<feature type="region of interest" description="Disordered" evidence="1">
    <location>
        <begin position="40"/>
        <end position="71"/>
    </location>
</feature>
<keyword evidence="4" id="KW-1185">Reference proteome</keyword>